<gene>
    <name evidence="2" type="ORF">IV02_25545</name>
</gene>
<dbReference type="AlphaFoldDB" id="A0A085USA8"/>
<dbReference type="PANTHER" id="PTHR12526">
    <property type="entry name" value="GLYCOSYLTRANSFERASE"/>
    <property type="match status" value="1"/>
</dbReference>
<feature type="domain" description="Glycosyltransferase subfamily 4-like N-terminal" evidence="1">
    <location>
        <begin position="16"/>
        <end position="205"/>
    </location>
</feature>
<dbReference type="Proteomes" id="UP000028643">
    <property type="component" value="Unassembled WGS sequence"/>
</dbReference>
<evidence type="ECO:0000313" key="3">
    <source>
        <dbReference type="Proteomes" id="UP000028643"/>
    </source>
</evidence>
<accession>A0A085USA8</accession>
<keyword evidence="2" id="KW-0808">Transferase</keyword>
<reference evidence="2 3" key="1">
    <citation type="submission" date="2014-07" db="EMBL/GenBank/DDBJ databases">
        <title>Draft Genome Sequences of Environmental Pseudomonas syringae strains.</title>
        <authorList>
            <person name="Baltrus D.A."/>
            <person name="Berge O."/>
            <person name="Morris C."/>
        </authorList>
    </citation>
    <scope>NUCLEOTIDE SEQUENCE [LARGE SCALE GENOMIC DNA]</scope>
    <source>
        <strain evidence="2 3">CEB003</strain>
    </source>
</reference>
<protein>
    <submittedName>
        <fullName evidence="2">Glycosyl transferase family 1</fullName>
    </submittedName>
</protein>
<sequence>MKLLFISSLYTPNIGGGAEIILQRTVEGLYKRGYKVAVLATGAQSGLKEEMINQVRVYRAGLRNFYWHFRDQRPGKLARLGWHLRDRYNGGMREYVRRVINIEKPDLVVCHNLTGWSVSAWDEITAAGKPIVQVLHDLYLLCPSSTMFKDGASCRTQCGRCEHFRKGHDDRSAQVDTVVGVSRFMLDTLQNNGYFRNARGFVVHNASPCPALPVKAKTNLQPEPGNTPLRFGFMGTLSEPKGVRWLIEQFQALPFDATLQIAGRGQLDDEARFKALAAESPRISFVGYQTPEAFYKQIDVAIVPSIWNEPFGMVAVEACAYAKPVIASRMGGLPEIIQDPLNGLLCNPDDPDSLGLAMLKLHQQPALLARLSSQARVSVASLLDTDLMLDSYQSIFAQTLLNKIVRRDEPVSGPSPGNRCT</sequence>
<comment type="caution">
    <text evidence="2">The sequence shown here is derived from an EMBL/GenBank/DDBJ whole genome shotgun (WGS) entry which is preliminary data.</text>
</comment>
<dbReference type="PATRIC" id="fig|317.174.peg.5215"/>
<organism evidence="2 3">
    <name type="scientific">Pseudomonas syringae</name>
    <dbReference type="NCBI Taxonomy" id="317"/>
    <lineage>
        <taxon>Bacteria</taxon>
        <taxon>Pseudomonadati</taxon>
        <taxon>Pseudomonadota</taxon>
        <taxon>Gammaproteobacteria</taxon>
        <taxon>Pseudomonadales</taxon>
        <taxon>Pseudomonadaceae</taxon>
        <taxon>Pseudomonas</taxon>
    </lineage>
</organism>
<dbReference type="Pfam" id="PF13579">
    <property type="entry name" value="Glyco_trans_4_4"/>
    <property type="match status" value="1"/>
</dbReference>
<evidence type="ECO:0000313" key="2">
    <source>
        <dbReference type="EMBL" id="KFE46071.1"/>
    </source>
</evidence>
<dbReference type="Pfam" id="PF13692">
    <property type="entry name" value="Glyco_trans_1_4"/>
    <property type="match status" value="1"/>
</dbReference>
<proteinExistence type="predicted"/>
<dbReference type="Gene3D" id="3.40.50.2000">
    <property type="entry name" value="Glycogen Phosphorylase B"/>
    <property type="match status" value="2"/>
</dbReference>
<dbReference type="SUPFAM" id="SSF53756">
    <property type="entry name" value="UDP-Glycosyltransferase/glycogen phosphorylase"/>
    <property type="match status" value="1"/>
</dbReference>
<dbReference type="CDD" id="cd03823">
    <property type="entry name" value="GT4_ExpE7-like"/>
    <property type="match status" value="1"/>
</dbReference>
<dbReference type="RefSeq" id="WP_047578689.1">
    <property type="nucleotide sequence ID" value="NZ_JPQT01000140.1"/>
</dbReference>
<dbReference type="EMBL" id="JPQT01000140">
    <property type="protein sequence ID" value="KFE46071.1"/>
    <property type="molecule type" value="Genomic_DNA"/>
</dbReference>
<name>A0A085USA8_PSESX</name>
<dbReference type="InterPro" id="IPR028098">
    <property type="entry name" value="Glyco_trans_4-like_N"/>
</dbReference>
<dbReference type="GO" id="GO:0016757">
    <property type="term" value="F:glycosyltransferase activity"/>
    <property type="evidence" value="ECO:0007669"/>
    <property type="project" value="UniProtKB-ARBA"/>
</dbReference>
<evidence type="ECO:0000259" key="1">
    <source>
        <dbReference type="Pfam" id="PF13579"/>
    </source>
</evidence>